<dbReference type="RefSeq" id="WP_328962083.1">
    <property type="nucleotide sequence ID" value="NZ_CP108090.1"/>
</dbReference>
<dbReference type="Pfam" id="PF09346">
    <property type="entry name" value="SMI1_KNR4"/>
    <property type="match status" value="1"/>
</dbReference>
<dbReference type="Gene3D" id="3.40.1580.10">
    <property type="entry name" value="SMI1/KNR4-like"/>
    <property type="match status" value="1"/>
</dbReference>
<feature type="domain" description="Knr4/Smi1-like" evidence="1">
    <location>
        <begin position="32"/>
        <end position="145"/>
    </location>
</feature>
<dbReference type="SMART" id="SM00860">
    <property type="entry name" value="SMI1_KNR4"/>
    <property type="match status" value="1"/>
</dbReference>
<organism evidence="2 3">
    <name type="scientific">Streptomyces virginiae</name>
    <name type="common">Streptomyces cinnamonensis</name>
    <dbReference type="NCBI Taxonomy" id="1961"/>
    <lineage>
        <taxon>Bacteria</taxon>
        <taxon>Bacillati</taxon>
        <taxon>Actinomycetota</taxon>
        <taxon>Actinomycetes</taxon>
        <taxon>Kitasatosporales</taxon>
        <taxon>Streptomycetaceae</taxon>
        <taxon>Streptomyces</taxon>
    </lineage>
</organism>
<accession>A0ABZ1TAW2</accession>
<protein>
    <submittedName>
        <fullName evidence="2">SMI1/KNR4 family protein</fullName>
    </submittedName>
</protein>
<sequence length="177" mass="19473">MNEIEQLLEQVTDHVRTSVRGYERRGRPLPGPVDTGQITRAEAILGFALPPLLASLYTRVGDGGFGPGQGLLSLRQAVLGYEQRRSSGWRWPEGVLPVADFGCGMDACVDCWSETGQVLLFDPNPGEPDLAWSVDAPSLAGWLHGWLDGTAWFCEESELGEECDLELAPWAEFRSRI</sequence>
<gene>
    <name evidence="2" type="ORF">OG517_16995</name>
</gene>
<dbReference type="Proteomes" id="UP001432039">
    <property type="component" value="Chromosome"/>
</dbReference>
<evidence type="ECO:0000259" key="1">
    <source>
        <dbReference type="SMART" id="SM00860"/>
    </source>
</evidence>
<reference evidence="2" key="1">
    <citation type="submission" date="2022-10" db="EMBL/GenBank/DDBJ databases">
        <title>The complete genomes of actinobacterial strains from the NBC collection.</title>
        <authorList>
            <person name="Joergensen T.S."/>
            <person name="Alvarez Arevalo M."/>
            <person name="Sterndorff E.B."/>
            <person name="Faurdal D."/>
            <person name="Vuksanovic O."/>
            <person name="Mourched A.-S."/>
            <person name="Charusanti P."/>
            <person name="Shaw S."/>
            <person name="Blin K."/>
            <person name="Weber T."/>
        </authorList>
    </citation>
    <scope>NUCLEOTIDE SEQUENCE</scope>
    <source>
        <strain evidence="2">NBC_00248</strain>
    </source>
</reference>
<name>A0ABZ1TAW2_STRVG</name>
<keyword evidence="3" id="KW-1185">Reference proteome</keyword>
<dbReference type="SUPFAM" id="SSF160631">
    <property type="entry name" value="SMI1/KNR4-like"/>
    <property type="match status" value="1"/>
</dbReference>
<evidence type="ECO:0000313" key="2">
    <source>
        <dbReference type="EMBL" id="WUQ12993.1"/>
    </source>
</evidence>
<evidence type="ECO:0000313" key="3">
    <source>
        <dbReference type="Proteomes" id="UP001432039"/>
    </source>
</evidence>
<proteinExistence type="predicted"/>
<dbReference type="InterPro" id="IPR037883">
    <property type="entry name" value="Knr4/Smi1-like_sf"/>
</dbReference>
<dbReference type="EMBL" id="CP108090">
    <property type="protein sequence ID" value="WUQ12993.1"/>
    <property type="molecule type" value="Genomic_DNA"/>
</dbReference>
<dbReference type="InterPro" id="IPR018958">
    <property type="entry name" value="Knr4/Smi1-like_dom"/>
</dbReference>